<dbReference type="PRINTS" id="PR00368">
    <property type="entry name" value="FADPNR"/>
</dbReference>
<keyword evidence="7" id="KW-1185">Reference proteome</keyword>
<reference evidence="6" key="1">
    <citation type="submission" date="2023-03" db="EMBL/GenBank/DDBJ databases">
        <title>Massive genome expansion in bonnet fungi (Mycena s.s.) driven by repeated elements and novel gene families across ecological guilds.</title>
        <authorList>
            <consortium name="Lawrence Berkeley National Laboratory"/>
            <person name="Harder C.B."/>
            <person name="Miyauchi S."/>
            <person name="Viragh M."/>
            <person name="Kuo A."/>
            <person name="Thoen E."/>
            <person name="Andreopoulos B."/>
            <person name="Lu D."/>
            <person name="Skrede I."/>
            <person name="Drula E."/>
            <person name="Henrissat B."/>
            <person name="Morin E."/>
            <person name="Kohler A."/>
            <person name="Barry K."/>
            <person name="LaButti K."/>
            <person name="Morin E."/>
            <person name="Salamov A."/>
            <person name="Lipzen A."/>
            <person name="Mereny Z."/>
            <person name="Hegedus B."/>
            <person name="Baldrian P."/>
            <person name="Stursova M."/>
            <person name="Weitz H."/>
            <person name="Taylor A."/>
            <person name="Grigoriev I.V."/>
            <person name="Nagy L.G."/>
            <person name="Martin F."/>
            <person name="Kauserud H."/>
        </authorList>
    </citation>
    <scope>NUCLEOTIDE SEQUENCE</scope>
    <source>
        <strain evidence="6">CBHHK067</strain>
    </source>
</reference>
<keyword evidence="4" id="KW-0560">Oxidoreductase</keyword>
<keyword evidence="2" id="KW-0285">Flavoprotein</keyword>
<dbReference type="GO" id="GO:0050660">
    <property type="term" value="F:flavin adenine dinucleotide binding"/>
    <property type="evidence" value="ECO:0007669"/>
    <property type="project" value="TreeGrafter"/>
</dbReference>
<dbReference type="Proteomes" id="UP001221757">
    <property type="component" value="Unassembled WGS sequence"/>
</dbReference>
<dbReference type="GO" id="GO:0005737">
    <property type="term" value="C:cytoplasm"/>
    <property type="evidence" value="ECO:0007669"/>
    <property type="project" value="TreeGrafter"/>
</dbReference>
<dbReference type="GO" id="GO:0004174">
    <property type="term" value="F:electron-transferring-flavoprotein dehydrogenase activity"/>
    <property type="evidence" value="ECO:0007669"/>
    <property type="project" value="TreeGrafter"/>
</dbReference>
<dbReference type="AlphaFoldDB" id="A0AAD7GV31"/>
<evidence type="ECO:0000256" key="3">
    <source>
        <dbReference type="ARBA" id="ARBA00022827"/>
    </source>
</evidence>
<feature type="domain" description="FAD/NAD(P)-binding" evidence="5">
    <location>
        <begin position="4"/>
        <end position="286"/>
    </location>
</feature>
<dbReference type="Gene3D" id="3.50.50.100">
    <property type="match status" value="1"/>
</dbReference>
<evidence type="ECO:0000259" key="5">
    <source>
        <dbReference type="Pfam" id="PF07992"/>
    </source>
</evidence>
<organism evidence="6 7">
    <name type="scientific">Mycena rosella</name>
    <name type="common">Pink bonnet</name>
    <name type="synonym">Agaricus rosellus</name>
    <dbReference type="NCBI Taxonomy" id="1033263"/>
    <lineage>
        <taxon>Eukaryota</taxon>
        <taxon>Fungi</taxon>
        <taxon>Dikarya</taxon>
        <taxon>Basidiomycota</taxon>
        <taxon>Agaricomycotina</taxon>
        <taxon>Agaricomycetes</taxon>
        <taxon>Agaricomycetidae</taxon>
        <taxon>Agaricales</taxon>
        <taxon>Marasmiineae</taxon>
        <taxon>Mycenaceae</taxon>
        <taxon>Mycena</taxon>
    </lineage>
</organism>
<gene>
    <name evidence="6" type="ORF">B0H17DRAFT_1292305</name>
</gene>
<accession>A0AAD7GV31</accession>
<evidence type="ECO:0000256" key="1">
    <source>
        <dbReference type="ARBA" id="ARBA00006442"/>
    </source>
</evidence>
<dbReference type="SUPFAM" id="SSF51905">
    <property type="entry name" value="FAD/NAD(P)-binding domain"/>
    <property type="match status" value="1"/>
</dbReference>
<comment type="similarity">
    <text evidence="1">Belongs to the FAD-dependent oxidoreductase family.</text>
</comment>
<dbReference type="PANTHER" id="PTHR43735:SF3">
    <property type="entry name" value="FERROPTOSIS SUPPRESSOR PROTEIN 1"/>
    <property type="match status" value="1"/>
</dbReference>
<dbReference type="InterPro" id="IPR036188">
    <property type="entry name" value="FAD/NAD-bd_sf"/>
</dbReference>
<protein>
    <recommendedName>
        <fullName evidence="5">FAD/NAD(P)-binding domain-containing protein</fullName>
    </recommendedName>
</protein>
<evidence type="ECO:0000313" key="6">
    <source>
        <dbReference type="EMBL" id="KAJ7705986.1"/>
    </source>
</evidence>
<dbReference type="InterPro" id="IPR023753">
    <property type="entry name" value="FAD/NAD-binding_dom"/>
</dbReference>
<keyword evidence="3" id="KW-0274">FAD</keyword>
<evidence type="ECO:0000313" key="7">
    <source>
        <dbReference type="Proteomes" id="UP001221757"/>
    </source>
</evidence>
<dbReference type="EMBL" id="JARKIE010000007">
    <property type="protein sequence ID" value="KAJ7705986.1"/>
    <property type="molecule type" value="Genomic_DNA"/>
</dbReference>
<evidence type="ECO:0000256" key="4">
    <source>
        <dbReference type="ARBA" id="ARBA00023002"/>
    </source>
</evidence>
<proteinExistence type="inferred from homology"/>
<dbReference type="Pfam" id="PF07992">
    <property type="entry name" value="Pyr_redox_2"/>
    <property type="match status" value="1"/>
</dbReference>
<evidence type="ECO:0000256" key="2">
    <source>
        <dbReference type="ARBA" id="ARBA00022630"/>
    </source>
</evidence>
<comment type="caution">
    <text evidence="6">The sequence shown here is derived from an EMBL/GenBank/DDBJ whole genome shotgun (WGS) entry which is preliminary data.</text>
</comment>
<dbReference type="PANTHER" id="PTHR43735">
    <property type="entry name" value="APOPTOSIS-INDUCING FACTOR 1"/>
    <property type="match status" value="1"/>
</dbReference>
<sequence length="307" mass="32627">MSKNIVIVGGGTGGGSGVARNLSAKLSAAKITLVNPLPYAVSRPTLPRMTVSAGNDLFETTLIPYDKLFTTRTARSCRVSSRADKKGGTVLLADGKQLPYDVLVLASGSHWEGLLNIPGDSAAVTESIAAGARALKRRRNFFWSGAALTEYAGEIKDVWPSKEVAIVHGSSNLMNSTYPSGFRKGLEKSLRARGVKLVLDDYVDEIPAPGPATIKTRKGTVIEADLVVATRGPCPRTEFVGKSLGAGTLDEKSQIKVKPTFQLLEHPDIFALGDAIDTVEQNQVAEAYVHAPINVITYLSGSGCTMK</sequence>
<name>A0AAD7GV31_MYCRO</name>